<feature type="compositionally biased region" description="Polar residues" evidence="1">
    <location>
        <begin position="384"/>
        <end position="396"/>
    </location>
</feature>
<sequence length="687" mass="76436">MRTSQHPDHKSVSDKKLNIDRSRRPRPLRPSVKSLKRSEGADALKEKKTLSDERQSHLKRQSHEIVNKTADRGPSANIRTARETSREKRSHDKKRVSGPYSEHVRRQSAGSDSMRSRQNSDLQNIGKQSESENTGQLMDTLLRSLSVVELSAKGESFTRLVTEKLTNLIEEQSSRASGLKEGRWRRSRSPVRRHTARRRSVSPSQSSFKQGSTRAKSPAMRRVFMSRKSLSPQRPPPARMLSPRPPAPPRNHSPGRHFQVSSHPLQDSNPSRHNQNRGPSPRHHRIMSPIRRSEESGANNLREGMWLSQPPQTPQTYQGPDPRSNIQIVSGRNREEDLRKSQGTSKNLVSIQSEWAAVPPGSQTNAGRPSDGQDLLDQFIGQMKRNSQSHPTSSRANFEDAPKLDSVRSNSGGSVNFIDSGIGLGVRNTSDLGHGGLPSGSYNTARGENTESVPGTYNTVRRENTESNQAGQRFDTPYRPQAGTNMNWFGRQESKPAFERPQETFERSQFSADYHQQNHNMNVPPPIPPPVAPPILNQSLSSQDRISQLEALAKQLAMDIQKQQPAHHGQTYWPFSMQQQQNTMNMPRPQSTMMGAASQPSMMGPPSQLSMMGPPSQHSTMGPPSQSSMMGSPSQSSMMGQPSQPPMLRGPAPVHMQGYLPQTTPTMGSQPSATFPGANAWQRGRNF</sequence>
<name>A0AAV2HTH2_LYMST</name>
<feature type="region of interest" description="Disordered" evidence="1">
    <location>
        <begin position="664"/>
        <end position="687"/>
    </location>
</feature>
<feature type="compositionally biased region" description="Basic and acidic residues" evidence="1">
    <location>
        <begin position="80"/>
        <end position="90"/>
    </location>
</feature>
<gene>
    <name evidence="2" type="ORF">GSLYS_00011305001</name>
</gene>
<feature type="compositionally biased region" description="Basic and acidic residues" evidence="1">
    <location>
        <begin position="1"/>
        <end position="22"/>
    </location>
</feature>
<feature type="compositionally biased region" description="Polar residues" evidence="1">
    <location>
        <begin position="591"/>
        <end position="601"/>
    </location>
</feature>
<organism evidence="2 3">
    <name type="scientific">Lymnaea stagnalis</name>
    <name type="common">Great pond snail</name>
    <name type="synonym">Helix stagnalis</name>
    <dbReference type="NCBI Taxonomy" id="6523"/>
    <lineage>
        <taxon>Eukaryota</taxon>
        <taxon>Metazoa</taxon>
        <taxon>Spiralia</taxon>
        <taxon>Lophotrochozoa</taxon>
        <taxon>Mollusca</taxon>
        <taxon>Gastropoda</taxon>
        <taxon>Heterobranchia</taxon>
        <taxon>Euthyneura</taxon>
        <taxon>Panpulmonata</taxon>
        <taxon>Hygrophila</taxon>
        <taxon>Lymnaeoidea</taxon>
        <taxon>Lymnaeidae</taxon>
        <taxon>Lymnaea</taxon>
    </lineage>
</organism>
<proteinExistence type="predicted"/>
<feature type="compositionally biased region" description="Low complexity" evidence="1">
    <location>
        <begin position="621"/>
        <end position="642"/>
    </location>
</feature>
<evidence type="ECO:0000313" key="3">
    <source>
        <dbReference type="Proteomes" id="UP001497497"/>
    </source>
</evidence>
<feature type="compositionally biased region" description="Basic and acidic residues" evidence="1">
    <location>
        <begin position="397"/>
        <end position="406"/>
    </location>
</feature>
<feature type="region of interest" description="Disordered" evidence="1">
    <location>
        <begin position="1"/>
        <end position="134"/>
    </location>
</feature>
<accession>A0AAV2HTH2</accession>
<keyword evidence="3" id="KW-1185">Reference proteome</keyword>
<protein>
    <submittedName>
        <fullName evidence="2">Uncharacterized protein</fullName>
    </submittedName>
</protein>
<comment type="caution">
    <text evidence="2">The sequence shown here is derived from an EMBL/GenBank/DDBJ whole genome shotgun (WGS) entry which is preliminary data.</text>
</comment>
<dbReference type="Proteomes" id="UP001497497">
    <property type="component" value="Unassembled WGS sequence"/>
</dbReference>
<dbReference type="AlphaFoldDB" id="A0AAV2HTH2"/>
<feature type="compositionally biased region" description="Basic residues" evidence="1">
    <location>
        <begin position="185"/>
        <end position="200"/>
    </location>
</feature>
<feature type="compositionally biased region" description="Polar residues" evidence="1">
    <location>
        <begin position="259"/>
        <end position="278"/>
    </location>
</feature>
<evidence type="ECO:0000313" key="2">
    <source>
        <dbReference type="EMBL" id="CAL1537392.1"/>
    </source>
</evidence>
<feature type="compositionally biased region" description="Pro residues" evidence="1">
    <location>
        <begin position="233"/>
        <end position="251"/>
    </location>
</feature>
<dbReference type="EMBL" id="CAXITT010000261">
    <property type="protein sequence ID" value="CAL1537392.1"/>
    <property type="molecule type" value="Genomic_DNA"/>
</dbReference>
<evidence type="ECO:0000256" key="1">
    <source>
        <dbReference type="SAM" id="MobiDB-lite"/>
    </source>
</evidence>
<feature type="compositionally biased region" description="Basic and acidic residues" evidence="1">
    <location>
        <begin position="36"/>
        <end position="71"/>
    </location>
</feature>
<reference evidence="2 3" key="1">
    <citation type="submission" date="2024-04" db="EMBL/GenBank/DDBJ databases">
        <authorList>
            <consortium name="Genoscope - CEA"/>
            <person name="William W."/>
        </authorList>
    </citation>
    <scope>NUCLEOTIDE SEQUENCE [LARGE SCALE GENOMIC DNA]</scope>
</reference>
<feature type="region of interest" description="Disordered" evidence="1">
    <location>
        <begin position="172"/>
        <end position="345"/>
    </location>
</feature>
<feature type="region of interest" description="Disordered" evidence="1">
    <location>
        <begin position="384"/>
        <end position="407"/>
    </location>
</feature>
<feature type="region of interest" description="Disordered" evidence="1">
    <location>
        <begin position="465"/>
        <end position="486"/>
    </location>
</feature>
<feature type="compositionally biased region" description="Polar residues" evidence="1">
    <location>
        <begin position="664"/>
        <end position="673"/>
    </location>
</feature>
<feature type="region of interest" description="Disordered" evidence="1">
    <location>
        <begin position="591"/>
        <end position="647"/>
    </location>
</feature>
<feature type="compositionally biased region" description="Polar residues" evidence="1">
    <location>
        <begin position="108"/>
        <end position="134"/>
    </location>
</feature>
<feature type="compositionally biased region" description="Polar residues" evidence="1">
    <location>
        <begin position="203"/>
        <end position="215"/>
    </location>
</feature>